<accession>A0A8K0MFZ3</accession>
<gene>
    <name evidence="3" type="ORF">FNV43_RR14163</name>
</gene>
<evidence type="ECO:0000313" key="3">
    <source>
        <dbReference type="EMBL" id="KAF3444471.1"/>
    </source>
</evidence>
<dbReference type="GO" id="GO:0009378">
    <property type="term" value="F:four-way junction helicase activity"/>
    <property type="evidence" value="ECO:0007669"/>
    <property type="project" value="TreeGrafter"/>
</dbReference>
<dbReference type="GO" id="GO:0005737">
    <property type="term" value="C:cytoplasm"/>
    <property type="evidence" value="ECO:0007669"/>
    <property type="project" value="TreeGrafter"/>
</dbReference>
<comment type="caution">
    <text evidence="3">The sequence shown here is derived from an EMBL/GenBank/DDBJ whole genome shotgun (WGS) entry which is preliminary data.</text>
</comment>
<organism evidence="3 4">
    <name type="scientific">Rhamnella rubrinervis</name>
    <dbReference type="NCBI Taxonomy" id="2594499"/>
    <lineage>
        <taxon>Eukaryota</taxon>
        <taxon>Viridiplantae</taxon>
        <taxon>Streptophyta</taxon>
        <taxon>Embryophyta</taxon>
        <taxon>Tracheophyta</taxon>
        <taxon>Spermatophyta</taxon>
        <taxon>Magnoliopsida</taxon>
        <taxon>eudicotyledons</taxon>
        <taxon>Gunneridae</taxon>
        <taxon>Pentapetalae</taxon>
        <taxon>rosids</taxon>
        <taxon>fabids</taxon>
        <taxon>Rosales</taxon>
        <taxon>Rhamnaceae</taxon>
        <taxon>rhamnoid group</taxon>
        <taxon>Rhamneae</taxon>
        <taxon>Rhamnella</taxon>
    </lineage>
</organism>
<feature type="domain" description="DEAD/DEAH-box helicase" evidence="2">
    <location>
        <begin position="11"/>
        <end position="59"/>
    </location>
</feature>
<dbReference type="SUPFAM" id="SSF52540">
    <property type="entry name" value="P-loop containing nucleoside triphosphate hydrolases"/>
    <property type="match status" value="1"/>
</dbReference>
<evidence type="ECO:0000259" key="2">
    <source>
        <dbReference type="Pfam" id="PF00270"/>
    </source>
</evidence>
<dbReference type="OrthoDB" id="1926317at2759"/>
<evidence type="ECO:0000313" key="4">
    <source>
        <dbReference type="Proteomes" id="UP000796880"/>
    </source>
</evidence>
<evidence type="ECO:0000256" key="1">
    <source>
        <dbReference type="ARBA" id="ARBA00005446"/>
    </source>
</evidence>
<dbReference type="InterPro" id="IPR011545">
    <property type="entry name" value="DEAD/DEAH_box_helicase_dom"/>
</dbReference>
<dbReference type="Pfam" id="PF00270">
    <property type="entry name" value="DEAD"/>
    <property type="match status" value="1"/>
</dbReference>
<keyword evidence="4" id="KW-1185">Reference proteome</keyword>
<protein>
    <recommendedName>
        <fullName evidence="2">DEAD/DEAH-box helicase domain-containing protein</fullName>
    </recommendedName>
</protein>
<dbReference type="EMBL" id="VOIH02000006">
    <property type="protein sequence ID" value="KAF3444471.1"/>
    <property type="molecule type" value="Genomic_DNA"/>
</dbReference>
<dbReference type="GO" id="GO:0005694">
    <property type="term" value="C:chromosome"/>
    <property type="evidence" value="ECO:0007669"/>
    <property type="project" value="TreeGrafter"/>
</dbReference>
<dbReference type="GO" id="GO:0000724">
    <property type="term" value="P:double-strand break repair via homologous recombination"/>
    <property type="evidence" value="ECO:0007669"/>
    <property type="project" value="TreeGrafter"/>
</dbReference>
<sequence length="73" mass="8145">MFGNHSFRPKETEVINATMSGYDVFVLIPTGRGKSLTYRIPALICPGITLVELVKLTRQQFSSSHYWKSTGAP</sequence>
<dbReference type="AlphaFoldDB" id="A0A8K0MFZ3"/>
<dbReference type="GO" id="GO:0005524">
    <property type="term" value="F:ATP binding"/>
    <property type="evidence" value="ECO:0007669"/>
    <property type="project" value="InterPro"/>
</dbReference>
<proteinExistence type="inferred from homology"/>
<dbReference type="Gene3D" id="3.40.50.300">
    <property type="entry name" value="P-loop containing nucleotide triphosphate hydrolases"/>
    <property type="match status" value="1"/>
</dbReference>
<dbReference type="GO" id="GO:0005634">
    <property type="term" value="C:nucleus"/>
    <property type="evidence" value="ECO:0007669"/>
    <property type="project" value="TreeGrafter"/>
</dbReference>
<dbReference type="InterPro" id="IPR027417">
    <property type="entry name" value="P-loop_NTPase"/>
</dbReference>
<dbReference type="PANTHER" id="PTHR13710:SF156">
    <property type="entry name" value="ATP-DEPENDENT DNA HELICASE Q-LIKE 4B"/>
    <property type="match status" value="1"/>
</dbReference>
<name>A0A8K0MFZ3_9ROSA</name>
<dbReference type="GO" id="GO:0003676">
    <property type="term" value="F:nucleic acid binding"/>
    <property type="evidence" value="ECO:0007669"/>
    <property type="project" value="InterPro"/>
</dbReference>
<comment type="similarity">
    <text evidence="1">Belongs to the helicase family. RecQ subfamily.</text>
</comment>
<dbReference type="PANTHER" id="PTHR13710">
    <property type="entry name" value="DNA HELICASE RECQ FAMILY MEMBER"/>
    <property type="match status" value="1"/>
</dbReference>
<reference evidence="3" key="1">
    <citation type="submission" date="2020-03" db="EMBL/GenBank/DDBJ databases">
        <title>A high-quality chromosome-level genome assembly of a woody plant with both climbing and erect habits, Rhamnella rubrinervis.</title>
        <authorList>
            <person name="Lu Z."/>
            <person name="Yang Y."/>
            <person name="Zhu X."/>
            <person name="Sun Y."/>
        </authorList>
    </citation>
    <scope>NUCLEOTIDE SEQUENCE</scope>
    <source>
        <strain evidence="3">BYM</strain>
        <tissue evidence="3">Leaf</tissue>
    </source>
</reference>
<dbReference type="GO" id="GO:0043138">
    <property type="term" value="F:3'-5' DNA helicase activity"/>
    <property type="evidence" value="ECO:0007669"/>
    <property type="project" value="TreeGrafter"/>
</dbReference>
<dbReference type="Proteomes" id="UP000796880">
    <property type="component" value="Unassembled WGS sequence"/>
</dbReference>